<dbReference type="Pfam" id="PF13186">
    <property type="entry name" value="SPASM"/>
    <property type="match status" value="1"/>
</dbReference>
<accession>A0ABQ1KEC9</accession>
<name>A0ABQ1KEC9_9GAMM</name>
<dbReference type="CDD" id="cd21119">
    <property type="entry name" value="SPASM_PqqE"/>
    <property type="match status" value="1"/>
</dbReference>
<dbReference type="InterPro" id="IPR058240">
    <property type="entry name" value="rSAM_sf"/>
</dbReference>
<evidence type="ECO:0000256" key="6">
    <source>
        <dbReference type="ARBA" id="ARBA00023004"/>
    </source>
</evidence>
<dbReference type="PANTHER" id="PTHR11228:SF7">
    <property type="entry name" value="PQQA PEPTIDE CYCLASE"/>
    <property type="match status" value="1"/>
</dbReference>
<evidence type="ECO:0000259" key="10">
    <source>
        <dbReference type="PROSITE" id="PS51918"/>
    </source>
</evidence>
<evidence type="ECO:0000256" key="1">
    <source>
        <dbReference type="ARBA" id="ARBA00022485"/>
    </source>
</evidence>
<dbReference type="PROSITE" id="PS51918">
    <property type="entry name" value="RADICAL_SAM"/>
    <property type="match status" value="1"/>
</dbReference>
<organism evidence="11 12">
    <name type="scientific">Marinobacterium zhoushanense</name>
    <dbReference type="NCBI Taxonomy" id="1679163"/>
    <lineage>
        <taxon>Bacteria</taxon>
        <taxon>Pseudomonadati</taxon>
        <taxon>Pseudomonadota</taxon>
        <taxon>Gammaproteobacteria</taxon>
        <taxon>Oceanospirillales</taxon>
        <taxon>Oceanospirillaceae</taxon>
        <taxon>Marinobacterium</taxon>
    </lineage>
</organism>
<dbReference type="InterPro" id="IPR000385">
    <property type="entry name" value="MoaA_NifB_PqqE_Fe-S-bd_CS"/>
</dbReference>
<dbReference type="InterPro" id="IPR023885">
    <property type="entry name" value="4Fe4S-binding_SPASM_dom"/>
</dbReference>
<dbReference type="SUPFAM" id="SSF102114">
    <property type="entry name" value="Radical SAM enzymes"/>
    <property type="match status" value="1"/>
</dbReference>
<dbReference type="InterPro" id="IPR006638">
    <property type="entry name" value="Elp3/MiaA/NifB-like_rSAM"/>
</dbReference>
<dbReference type="InterPro" id="IPR013785">
    <property type="entry name" value="Aldolase_TIM"/>
</dbReference>
<keyword evidence="4 8" id="KW-0884">PQQ biosynthesis</keyword>
<comment type="subunit">
    <text evidence="8">Interacts with PqqD. The interaction is necessary for activity of PqqE.</text>
</comment>
<keyword evidence="7 8" id="KW-0411">Iron-sulfur</keyword>
<sequence>MNNAGSTTANALARTKTHGQPLWLLAELTYKCPLQCPYCSNPLDFAGAGGELSTEEWISVFRQAREMGAAQLGFSGGEPLVRQDLEQLIAEARKLGYYTNLITSGIGLSGERIAAFRDAGLDHIQVSFQASDEEVNNMLAGSKKAFQQKLKIAREVKAQGYPMVLNFVTHKHNIDQIGRIIELCVELEADYVELATCQYYGWAYENREQLLPTKAQLERAERITNEYREKLKAEGNPIRLIFVTPDYYEERPKKCMNGWGEIFLTVTPDGTALPCHSARMLPIEFPNVKDQTIHDIWNESNGFNYFRGDEWMQEPCRSCDEKEQDHGGCRCQAYMMTGDMHAADPVCGKSPDHGKILAAREAAELDSSGRPISFRNERNSRQYAAGSRPRADGSQKSADGSHSLADGSQNLADGSRVFARSG</sequence>
<keyword evidence="1 8" id="KW-0004">4Fe-4S</keyword>
<dbReference type="PANTHER" id="PTHR11228">
    <property type="entry name" value="RADICAL SAM DOMAIN PROTEIN"/>
    <property type="match status" value="1"/>
</dbReference>
<dbReference type="RefSeq" id="WP_188747603.1">
    <property type="nucleotide sequence ID" value="NZ_BMIJ01000003.1"/>
</dbReference>
<evidence type="ECO:0000256" key="9">
    <source>
        <dbReference type="SAM" id="MobiDB-lite"/>
    </source>
</evidence>
<protein>
    <recommendedName>
        <fullName evidence="8">PqqA peptide cyclase</fullName>
        <ecNumber evidence="8">1.21.98.4</ecNumber>
    </recommendedName>
    <alternativeName>
        <fullName evidence="8">Coenzyme PQQ synthesis protein E</fullName>
    </alternativeName>
</protein>
<dbReference type="InterPro" id="IPR050377">
    <property type="entry name" value="Radical_SAM_PqqE_MftC-like"/>
</dbReference>
<evidence type="ECO:0000256" key="2">
    <source>
        <dbReference type="ARBA" id="ARBA00022691"/>
    </source>
</evidence>
<dbReference type="Proteomes" id="UP000629025">
    <property type="component" value="Unassembled WGS sequence"/>
</dbReference>
<dbReference type="InterPro" id="IPR017200">
    <property type="entry name" value="PqqE-like"/>
</dbReference>
<evidence type="ECO:0000256" key="3">
    <source>
        <dbReference type="ARBA" id="ARBA00022723"/>
    </source>
</evidence>
<keyword evidence="6 8" id="KW-0408">Iron</keyword>
<dbReference type="SFLD" id="SFLDG01067">
    <property type="entry name" value="SPASM/twitch_domain_containing"/>
    <property type="match status" value="1"/>
</dbReference>
<evidence type="ECO:0000256" key="8">
    <source>
        <dbReference type="HAMAP-Rule" id="MF_00660"/>
    </source>
</evidence>
<evidence type="ECO:0000313" key="12">
    <source>
        <dbReference type="Proteomes" id="UP000629025"/>
    </source>
</evidence>
<reference evidence="12" key="1">
    <citation type="journal article" date="2019" name="Int. J. Syst. Evol. Microbiol.">
        <title>The Global Catalogue of Microorganisms (GCM) 10K type strain sequencing project: providing services to taxonomists for standard genome sequencing and annotation.</title>
        <authorList>
            <consortium name="The Broad Institute Genomics Platform"/>
            <consortium name="The Broad Institute Genome Sequencing Center for Infectious Disease"/>
            <person name="Wu L."/>
            <person name="Ma J."/>
        </authorList>
    </citation>
    <scope>NUCLEOTIDE SEQUENCE [LARGE SCALE GENOMIC DNA]</scope>
    <source>
        <strain evidence="12">CGMCC 1.15341</strain>
    </source>
</reference>
<evidence type="ECO:0000256" key="4">
    <source>
        <dbReference type="ARBA" id="ARBA00022905"/>
    </source>
</evidence>
<dbReference type="PIRSF" id="PIRSF037420">
    <property type="entry name" value="PQQ_syn_pqqE"/>
    <property type="match status" value="1"/>
</dbReference>
<evidence type="ECO:0000256" key="5">
    <source>
        <dbReference type="ARBA" id="ARBA00023002"/>
    </source>
</evidence>
<comment type="function">
    <text evidence="8">Catalyzes the cross-linking of a glutamate residue and a tyrosine residue in the PqqA protein as part of the biosynthesis of pyrroloquinoline quinone (PQQ).</text>
</comment>
<comment type="pathway">
    <text evidence="8">Cofactor biosynthesis; pyrroloquinoline quinone biosynthesis.</text>
</comment>
<dbReference type="InterPro" id="IPR011843">
    <property type="entry name" value="PQQ_synth_PqqE_bac"/>
</dbReference>
<dbReference type="EC" id="1.21.98.4" evidence="8"/>
<keyword evidence="12" id="KW-1185">Reference proteome</keyword>
<dbReference type="EMBL" id="BMIJ01000003">
    <property type="protein sequence ID" value="GGB93037.1"/>
    <property type="molecule type" value="Genomic_DNA"/>
</dbReference>
<evidence type="ECO:0000313" key="11">
    <source>
        <dbReference type="EMBL" id="GGB93037.1"/>
    </source>
</evidence>
<keyword evidence="2 8" id="KW-0949">S-adenosyl-L-methionine</keyword>
<comment type="similarity">
    <text evidence="8">Belongs to the radical SAM superfamily. PqqE family.</text>
</comment>
<dbReference type="CDD" id="cd01335">
    <property type="entry name" value="Radical_SAM"/>
    <property type="match status" value="1"/>
</dbReference>
<proteinExistence type="inferred from homology"/>
<comment type="caution">
    <text evidence="11">The sequence shown here is derived from an EMBL/GenBank/DDBJ whole genome shotgun (WGS) entry which is preliminary data.</text>
</comment>
<feature type="domain" description="Radical SAM core" evidence="10">
    <location>
        <begin position="18"/>
        <end position="233"/>
    </location>
</feature>
<keyword evidence="5 8" id="KW-0560">Oxidoreductase</keyword>
<feature type="compositionally biased region" description="Polar residues" evidence="9">
    <location>
        <begin position="394"/>
        <end position="412"/>
    </location>
</feature>
<feature type="binding site" evidence="8">
    <location>
        <position position="32"/>
    </location>
    <ligand>
        <name>[4Fe-4S] cluster</name>
        <dbReference type="ChEBI" id="CHEBI:49883"/>
        <note>4Fe-4S-S-AdoMet</note>
    </ligand>
</feature>
<dbReference type="NCBIfam" id="TIGR02109">
    <property type="entry name" value="PQQ_syn_pqqE"/>
    <property type="match status" value="1"/>
</dbReference>
<gene>
    <name evidence="8 11" type="primary">pqqE</name>
    <name evidence="11" type="ORF">GCM10011352_18910</name>
</gene>
<dbReference type="Gene3D" id="3.20.20.70">
    <property type="entry name" value="Aldolase class I"/>
    <property type="match status" value="1"/>
</dbReference>
<dbReference type="InterPro" id="IPR007197">
    <property type="entry name" value="rSAM"/>
</dbReference>
<dbReference type="SFLD" id="SFLDS00029">
    <property type="entry name" value="Radical_SAM"/>
    <property type="match status" value="1"/>
</dbReference>
<dbReference type="SFLD" id="SFLDF00280">
    <property type="entry name" value="coenzyme_PQQ_synthesis_protein"/>
    <property type="match status" value="1"/>
</dbReference>
<dbReference type="SMART" id="SM00729">
    <property type="entry name" value="Elp3"/>
    <property type="match status" value="1"/>
</dbReference>
<comment type="cofactor">
    <cofactor evidence="8">
        <name>[4Fe-4S] cluster</name>
        <dbReference type="ChEBI" id="CHEBI:49883"/>
    </cofactor>
    <text evidence="8">Binds 1 [4Fe-4S] cluster. The cluster is coordinated with 3 cysteines and an exchangeable S-adenosyl-L-methionine.</text>
</comment>
<dbReference type="HAMAP" id="MF_00660">
    <property type="entry name" value="PqqE"/>
    <property type="match status" value="1"/>
</dbReference>
<feature type="region of interest" description="Disordered" evidence="9">
    <location>
        <begin position="366"/>
        <end position="422"/>
    </location>
</feature>
<feature type="binding site" evidence="8">
    <location>
        <position position="39"/>
    </location>
    <ligand>
        <name>[4Fe-4S] cluster</name>
        <dbReference type="ChEBI" id="CHEBI:49883"/>
        <note>4Fe-4S-S-AdoMet</note>
    </ligand>
</feature>
<keyword evidence="3 8" id="KW-0479">Metal-binding</keyword>
<dbReference type="PROSITE" id="PS01305">
    <property type="entry name" value="MOAA_NIFB_PQQE"/>
    <property type="match status" value="1"/>
</dbReference>
<comment type="catalytic activity">
    <reaction evidence="8">
        <text>[PQQ precursor protein] + S-adenosyl-L-methionine = E-Y cross-linked-[PQQ precursor protein] + 5'-deoxyadenosine + L-methionine + H(+)</text>
        <dbReference type="Rhea" id="RHEA:56836"/>
        <dbReference type="Rhea" id="RHEA-COMP:14800"/>
        <dbReference type="Rhea" id="RHEA-COMP:14801"/>
        <dbReference type="ChEBI" id="CHEBI:15378"/>
        <dbReference type="ChEBI" id="CHEBI:17319"/>
        <dbReference type="ChEBI" id="CHEBI:57844"/>
        <dbReference type="ChEBI" id="CHEBI:59789"/>
        <dbReference type="ChEBI" id="CHEBI:141026"/>
        <dbReference type="ChEBI" id="CHEBI:141027"/>
        <dbReference type="EC" id="1.21.98.4"/>
    </reaction>
</comment>
<evidence type="ECO:0000256" key="7">
    <source>
        <dbReference type="ARBA" id="ARBA00023014"/>
    </source>
</evidence>
<dbReference type="NCBIfam" id="TIGR04085">
    <property type="entry name" value="rSAM_more_4Fe4S"/>
    <property type="match status" value="1"/>
</dbReference>
<feature type="binding site" evidence="8">
    <location>
        <position position="36"/>
    </location>
    <ligand>
        <name>[4Fe-4S] cluster</name>
        <dbReference type="ChEBI" id="CHEBI:49883"/>
        <note>4Fe-4S-S-AdoMet</note>
    </ligand>
</feature>
<dbReference type="SFLD" id="SFLDG01386">
    <property type="entry name" value="main_SPASM_domain-containing"/>
    <property type="match status" value="1"/>
</dbReference>
<dbReference type="Pfam" id="PF04055">
    <property type="entry name" value="Radical_SAM"/>
    <property type="match status" value="1"/>
</dbReference>